<accession>A0AAV7Y220</accession>
<evidence type="ECO:0000313" key="2">
    <source>
        <dbReference type="Proteomes" id="UP001075354"/>
    </source>
</evidence>
<dbReference type="EMBL" id="JAPTSV010000001">
    <property type="protein sequence ID" value="KAJ1531323.1"/>
    <property type="molecule type" value="Genomic_DNA"/>
</dbReference>
<evidence type="ECO:0000313" key="1">
    <source>
        <dbReference type="EMBL" id="KAJ1531323.1"/>
    </source>
</evidence>
<organism evidence="1 2">
    <name type="scientific">Megalurothrips usitatus</name>
    <name type="common">bean blossom thrips</name>
    <dbReference type="NCBI Taxonomy" id="439358"/>
    <lineage>
        <taxon>Eukaryota</taxon>
        <taxon>Metazoa</taxon>
        <taxon>Ecdysozoa</taxon>
        <taxon>Arthropoda</taxon>
        <taxon>Hexapoda</taxon>
        <taxon>Insecta</taxon>
        <taxon>Pterygota</taxon>
        <taxon>Neoptera</taxon>
        <taxon>Paraneoptera</taxon>
        <taxon>Thysanoptera</taxon>
        <taxon>Terebrantia</taxon>
        <taxon>Thripoidea</taxon>
        <taxon>Thripidae</taxon>
        <taxon>Megalurothrips</taxon>
    </lineage>
</organism>
<keyword evidence="2" id="KW-1185">Reference proteome</keyword>
<gene>
    <name evidence="1" type="ORF">ONE63_000007</name>
</gene>
<dbReference type="AlphaFoldDB" id="A0AAV7Y220"/>
<proteinExistence type="predicted"/>
<comment type="caution">
    <text evidence="1">The sequence shown here is derived from an EMBL/GenBank/DDBJ whole genome shotgun (WGS) entry which is preliminary data.</text>
</comment>
<sequence length="601" mass="67080">MPDSLPCSSTVESFVAQTATPVKQGEFRFQELVDFLKSHQYPMKVFIGEDGTRIKSVFQYDFATNLIVGPVLPLSDVDGTPIVTSFPATSAALIAKHFIHGEPASSAYVVMAQPLSEGAPPFLLSMYGTNNCFKAEDVTKRHRYITKELEKYGVEVIGYAADGDPKLLKSMRAHMFPPNAFVPEIFKDLLHCDFSKKETMIQDTIHVLNRFKTRLLKPSIILPMGNFIASSSHLKIIINSASKAEHGLTEYDLTKSDKMNFNATMKMCSTRVLSSMKQNVIGSEATITYLQLIKNVELAFLDKSLSPLQKIYNMWFVVSFLRIWRQWIKASPVYTMENFITMNMYIGIEINAHGIIKLIRHLRDTNAHDLLLTDKFSSQFVEKYLGKARSMTTTESTVINFSMLEFLQKAKRIEFLSDVTCRLDNFVFPRDSRKRLLDIQHSSELSSEILREALPWDCEIKAMLDKALLDAENAAAKLGMKALAAVCTELGADIDLSDEFYDDVGAALVSGSSDPPGEGEDDIPLDILAAFPSDVSVLNSSIDLLSDDVDGAALPPTSKFVNLNIKGKLVCMRKTTLCWLLRTEGPSISSDRLLRVKAKVI</sequence>
<name>A0AAV7Y220_9NEOP</name>
<dbReference type="Proteomes" id="UP001075354">
    <property type="component" value="Chromosome 1"/>
</dbReference>
<reference evidence="1" key="1">
    <citation type="submission" date="2022-12" db="EMBL/GenBank/DDBJ databases">
        <title>Chromosome-level genome assembly of the bean flower thrips Megalurothrips usitatus.</title>
        <authorList>
            <person name="Ma L."/>
            <person name="Liu Q."/>
            <person name="Li H."/>
            <person name="Cai W."/>
        </authorList>
    </citation>
    <scope>NUCLEOTIDE SEQUENCE</scope>
    <source>
        <strain evidence="1">Cailab_2022a</strain>
    </source>
</reference>
<protein>
    <submittedName>
        <fullName evidence="1">Uncharacterized protein</fullName>
    </submittedName>
</protein>